<protein>
    <recommendedName>
        <fullName evidence="2 6">Histidine ammonia-lyase</fullName>
        <shortName evidence="6">Histidase</shortName>
        <ecNumber evidence="2 6">4.3.1.3</ecNumber>
    </recommendedName>
</protein>
<organism evidence="10 11">
    <name type="scientific">Thermohalobaculum xanthum</name>
    <dbReference type="NCBI Taxonomy" id="2753746"/>
    <lineage>
        <taxon>Bacteria</taxon>
        <taxon>Pseudomonadati</taxon>
        <taxon>Pseudomonadota</taxon>
        <taxon>Alphaproteobacteria</taxon>
        <taxon>Rhodobacterales</taxon>
        <taxon>Paracoccaceae</taxon>
        <taxon>Thermohalobaculum</taxon>
    </lineage>
</organism>
<dbReference type="InterPro" id="IPR008948">
    <property type="entry name" value="L-Aspartase-like"/>
</dbReference>
<comment type="PTM">
    <text evidence="6">Contains an active site 4-methylidene-imidazol-5-one (MIO), which is formed autocatalytically by cyclization and dehydration of residues Ala-Ser-Gly.</text>
</comment>
<dbReference type="NCBIfam" id="NF006871">
    <property type="entry name" value="PRK09367.1"/>
    <property type="match status" value="1"/>
</dbReference>
<dbReference type="NCBIfam" id="TIGR01225">
    <property type="entry name" value="hutH"/>
    <property type="match status" value="1"/>
</dbReference>
<comment type="subcellular location">
    <subcellularLocation>
        <location evidence="6 9">Cytoplasm</location>
    </subcellularLocation>
</comment>
<feature type="modified residue" description="2,3-didehydroalanine (Ser)" evidence="6">
    <location>
        <position position="143"/>
    </location>
</feature>
<dbReference type="CDD" id="cd00332">
    <property type="entry name" value="PAL-HAL"/>
    <property type="match status" value="1"/>
</dbReference>
<dbReference type="SUPFAM" id="SSF48557">
    <property type="entry name" value="L-aspartase-like"/>
    <property type="match status" value="1"/>
</dbReference>
<evidence type="ECO:0000256" key="7">
    <source>
        <dbReference type="RuleBase" id="RU003954"/>
    </source>
</evidence>
<keyword evidence="6" id="KW-0963">Cytoplasm</keyword>
<dbReference type="GO" id="GO:0004397">
    <property type="term" value="F:histidine ammonia-lyase activity"/>
    <property type="evidence" value="ECO:0007669"/>
    <property type="project" value="UniProtKB-UniRule"/>
</dbReference>
<dbReference type="PROSITE" id="PS00488">
    <property type="entry name" value="PAL_HISTIDASE"/>
    <property type="match status" value="1"/>
</dbReference>
<keyword evidence="4 6" id="KW-0456">Lyase</keyword>
<evidence type="ECO:0000256" key="2">
    <source>
        <dbReference type="ARBA" id="ARBA00012994"/>
    </source>
</evidence>
<proteinExistence type="inferred from homology"/>
<gene>
    <name evidence="6 10" type="primary">hutH</name>
    <name evidence="10" type="ORF">H0I76_08415</name>
</gene>
<evidence type="ECO:0000256" key="8">
    <source>
        <dbReference type="RuleBase" id="RU004479"/>
    </source>
</evidence>
<dbReference type="EC" id="4.3.1.3" evidence="2 6"/>
<reference evidence="10" key="1">
    <citation type="submission" date="2020-12" db="EMBL/GenBank/DDBJ databases">
        <title>Bacterial taxonomy.</title>
        <authorList>
            <person name="Pan X."/>
        </authorList>
    </citation>
    <scope>NUCLEOTIDE SEQUENCE</scope>
    <source>
        <strain evidence="10">M0105</strain>
    </source>
</reference>
<comment type="pathway">
    <text evidence="1 6 8">Amino-acid degradation; L-histidine degradation into L-glutamate; N-formimidoyl-L-glutamate from L-histidine: step 1/3.</text>
</comment>
<feature type="cross-link" description="5-imidazolinone (Ala-Gly)" evidence="6">
    <location>
        <begin position="142"/>
        <end position="144"/>
    </location>
</feature>
<dbReference type="FunFam" id="1.10.275.10:FF:000005">
    <property type="entry name" value="Histidine ammonia-lyase"/>
    <property type="match status" value="1"/>
</dbReference>
<dbReference type="GO" id="GO:0019557">
    <property type="term" value="P:L-histidine catabolic process to glutamate and formate"/>
    <property type="evidence" value="ECO:0007669"/>
    <property type="project" value="UniProtKB-UniPathway"/>
</dbReference>
<dbReference type="InterPro" id="IPR022313">
    <property type="entry name" value="Phe/His_NH3-lyase_AS"/>
</dbReference>
<dbReference type="Proteomes" id="UP000655420">
    <property type="component" value="Unassembled WGS sequence"/>
</dbReference>
<dbReference type="InterPro" id="IPR024083">
    <property type="entry name" value="Fumarase/histidase_N"/>
</dbReference>
<dbReference type="RefSeq" id="WP_200609253.1">
    <property type="nucleotide sequence ID" value="NZ_JAEHHL010000004.1"/>
</dbReference>
<dbReference type="FunFam" id="1.20.200.10:FF:000003">
    <property type="entry name" value="Histidine ammonia-lyase"/>
    <property type="match status" value="1"/>
</dbReference>
<dbReference type="Gene3D" id="1.20.200.10">
    <property type="entry name" value="Fumarase/aspartase (Central domain)"/>
    <property type="match status" value="1"/>
</dbReference>
<sequence length="510" mass="53135">MTLTLTPGAVTLATLEKLYRTGAPAVLDRGCRAAVELAASRIREAAEGGDAVYGVNTGFGKLAAVRIRPADTATLQRNLILSHCAGVGEPMPRAVARLMMALKLLSLGRGASGVRWEVVALIEEMLARGVTPVIPTQGSVGASGDLAPLAHMAAVMIGAGEAELGGAVMPGAQALAEAGLSPVTLGPKEGLALINGTQFSTAYALVGLFEAWRCMEGALVASALSTDAIMGSTAPLEPEIHDLRGQPGQIEAAACLRALMAGSEIRESHREGDTRVQDPYCIRCQPQVTGAAMDLLRFAGRTLEIEANAATDNPLVLTQKGLIVSGGNFHAEPVAFAADQVALAVAEIGSISQRRVALMVDPTLSHDLPPFLTPDPGLNSGFMIAEVTTAALMSENKQRANPCSTDSTPTSANQEDHVSMAAHGARRLLRMTDNLARIVGIELLCAAQGVEFRAPLTTSPALARVVARLREDIASLGEDRFISPDLEAAADLVRMRAVVEAADGVVFPVL</sequence>
<evidence type="ECO:0000256" key="9">
    <source>
        <dbReference type="RuleBase" id="RU004480"/>
    </source>
</evidence>
<evidence type="ECO:0000313" key="10">
    <source>
        <dbReference type="EMBL" id="MBK0399210.1"/>
    </source>
</evidence>
<dbReference type="AlphaFoldDB" id="A0A8J7M7M4"/>
<dbReference type="InterPro" id="IPR005921">
    <property type="entry name" value="HutH"/>
</dbReference>
<dbReference type="InterPro" id="IPR001106">
    <property type="entry name" value="Aromatic_Lyase"/>
</dbReference>
<evidence type="ECO:0000256" key="4">
    <source>
        <dbReference type="ARBA" id="ARBA00023239"/>
    </source>
</evidence>
<evidence type="ECO:0000313" key="11">
    <source>
        <dbReference type="Proteomes" id="UP000655420"/>
    </source>
</evidence>
<dbReference type="Gene3D" id="1.10.275.10">
    <property type="entry name" value="Fumarase/aspartase (N-terminal domain)"/>
    <property type="match status" value="1"/>
</dbReference>
<dbReference type="UniPathway" id="UPA00379">
    <property type="reaction ID" value="UER00549"/>
</dbReference>
<dbReference type="EMBL" id="JAEHHL010000004">
    <property type="protein sequence ID" value="MBK0399210.1"/>
    <property type="molecule type" value="Genomic_DNA"/>
</dbReference>
<comment type="caution">
    <text evidence="10">The sequence shown here is derived from an EMBL/GenBank/DDBJ whole genome shotgun (WGS) entry which is preliminary data.</text>
</comment>
<dbReference type="Pfam" id="PF00221">
    <property type="entry name" value="Lyase_aromatic"/>
    <property type="match status" value="1"/>
</dbReference>
<keyword evidence="11" id="KW-1185">Reference proteome</keyword>
<evidence type="ECO:0000256" key="1">
    <source>
        <dbReference type="ARBA" id="ARBA00005113"/>
    </source>
</evidence>
<evidence type="ECO:0000256" key="5">
    <source>
        <dbReference type="ARBA" id="ARBA00049269"/>
    </source>
</evidence>
<comment type="catalytic activity">
    <reaction evidence="5 6 8">
        <text>L-histidine = trans-urocanate + NH4(+)</text>
        <dbReference type="Rhea" id="RHEA:21232"/>
        <dbReference type="ChEBI" id="CHEBI:17771"/>
        <dbReference type="ChEBI" id="CHEBI:28938"/>
        <dbReference type="ChEBI" id="CHEBI:57595"/>
        <dbReference type="EC" id="4.3.1.3"/>
    </reaction>
</comment>
<dbReference type="HAMAP" id="MF_00229">
    <property type="entry name" value="His_ammonia_lyase"/>
    <property type="match status" value="1"/>
</dbReference>
<comment type="similarity">
    <text evidence="6 7">Belongs to the PAL/histidase family.</text>
</comment>
<dbReference type="PANTHER" id="PTHR10362">
    <property type="entry name" value="HISTIDINE AMMONIA-LYASE"/>
    <property type="match status" value="1"/>
</dbReference>
<dbReference type="GO" id="GO:0005737">
    <property type="term" value="C:cytoplasm"/>
    <property type="evidence" value="ECO:0007669"/>
    <property type="project" value="UniProtKB-SubCell"/>
</dbReference>
<keyword evidence="3 6" id="KW-0369">Histidine metabolism</keyword>
<dbReference type="GO" id="GO:0019556">
    <property type="term" value="P:L-histidine catabolic process to glutamate and formamide"/>
    <property type="evidence" value="ECO:0007669"/>
    <property type="project" value="UniProtKB-UniPathway"/>
</dbReference>
<accession>A0A8J7M7M4</accession>
<evidence type="ECO:0000256" key="6">
    <source>
        <dbReference type="HAMAP-Rule" id="MF_00229"/>
    </source>
</evidence>
<evidence type="ECO:0000256" key="3">
    <source>
        <dbReference type="ARBA" id="ARBA00022808"/>
    </source>
</evidence>
<name>A0A8J7M7M4_9RHOB</name>